<dbReference type="RefSeq" id="WP_105958869.1">
    <property type="nucleotide sequence ID" value="NZ_PVNS01000006.1"/>
</dbReference>
<accession>A0A2P6MHP0</accession>
<sequence length="77" mass="8888">MIEAVGQQSLFNIIISLMVLTVVWWCIQSFRFDLFVKDPDGIKAKALMVLAVIALTELVTSFLLQYLNWSTTLRYLF</sequence>
<comment type="caution">
    <text evidence="2">The sequence shown here is derived from an EMBL/GenBank/DDBJ whole genome shotgun (WGS) entry which is preliminary data.</text>
</comment>
<dbReference type="Proteomes" id="UP000243650">
    <property type="component" value="Unassembled WGS sequence"/>
</dbReference>
<name>A0A2P6MHP0_ALKUR</name>
<dbReference type="EMBL" id="PVNS01000006">
    <property type="protein sequence ID" value="PRO65773.1"/>
    <property type="molecule type" value="Genomic_DNA"/>
</dbReference>
<evidence type="ECO:0000313" key="2">
    <source>
        <dbReference type="EMBL" id="PRO65773.1"/>
    </source>
</evidence>
<keyword evidence="1" id="KW-0472">Membrane</keyword>
<gene>
    <name evidence="2" type="ORF">C6I21_07705</name>
</gene>
<dbReference type="Pfam" id="PF06612">
    <property type="entry name" value="DUF1146"/>
    <property type="match status" value="1"/>
</dbReference>
<reference evidence="2 3" key="1">
    <citation type="submission" date="2018-03" db="EMBL/GenBank/DDBJ databases">
        <title>Bacillus urumqiensis sp. nov., a moderately haloalkaliphilic bacterium isolated from a salt lake.</title>
        <authorList>
            <person name="Zhao B."/>
            <person name="Liao Z."/>
        </authorList>
    </citation>
    <scope>NUCLEOTIDE SEQUENCE [LARGE SCALE GENOMIC DNA]</scope>
    <source>
        <strain evidence="2 3">BZ-SZ-XJ18</strain>
    </source>
</reference>
<keyword evidence="1" id="KW-1133">Transmembrane helix</keyword>
<feature type="transmembrane region" description="Helical" evidence="1">
    <location>
        <begin position="6"/>
        <end position="27"/>
    </location>
</feature>
<feature type="transmembrane region" description="Helical" evidence="1">
    <location>
        <begin position="47"/>
        <end position="67"/>
    </location>
</feature>
<evidence type="ECO:0000256" key="1">
    <source>
        <dbReference type="SAM" id="Phobius"/>
    </source>
</evidence>
<dbReference type="OrthoDB" id="1651016at2"/>
<keyword evidence="1" id="KW-0812">Transmembrane</keyword>
<dbReference type="AlphaFoldDB" id="A0A2P6MHP0"/>
<dbReference type="InterPro" id="IPR009526">
    <property type="entry name" value="DUF1146"/>
</dbReference>
<keyword evidence="3" id="KW-1185">Reference proteome</keyword>
<organism evidence="2 3">
    <name type="scientific">Alkalicoccus urumqiensis</name>
    <name type="common">Bacillus urumqiensis</name>
    <dbReference type="NCBI Taxonomy" id="1548213"/>
    <lineage>
        <taxon>Bacteria</taxon>
        <taxon>Bacillati</taxon>
        <taxon>Bacillota</taxon>
        <taxon>Bacilli</taxon>
        <taxon>Bacillales</taxon>
        <taxon>Bacillaceae</taxon>
        <taxon>Alkalicoccus</taxon>
    </lineage>
</organism>
<evidence type="ECO:0000313" key="3">
    <source>
        <dbReference type="Proteomes" id="UP000243650"/>
    </source>
</evidence>
<proteinExistence type="predicted"/>
<protein>
    <submittedName>
        <fullName evidence="2">DUF1146 domain-containing protein</fullName>
    </submittedName>
</protein>